<name>A0A9P9ALP7_9HYPO</name>
<sequence>MAPFYDLTGTRSHSARLRYRYGSDIDPHYAIIPFGKDISDLQQEANIDLIVHKNTFKNGNRINHAFTPPVFKLIDMVVEGAVPYISQWAERGHLWVPNMWNPYVVPEVCRLEGPCSLWPDRNYTTVLVSLSSAVTRVEILHRGRKNGETVDWHPNSIMIVTNVGVKMSGLGNIKVVCITYMVDRKTRMQPQASAAGITFAPSPVQPYAPSGGVYNSPGGEVYDRPYEAAQGGGQPQPPYGGQYGYAM</sequence>
<dbReference type="Proteomes" id="UP000777438">
    <property type="component" value="Unassembled WGS sequence"/>
</dbReference>
<keyword evidence="2" id="KW-1185">Reference proteome</keyword>
<proteinExistence type="predicted"/>
<organism evidence="1 2">
    <name type="scientific">Thelonectria olida</name>
    <dbReference type="NCBI Taxonomy" id="1576542"/>
    <lineage>
        <taxon>Eukaryota</taxon>
        <taxon>Fungi</taxon>
        <taxon>Dikarya</taxon>
        <taxon>Ascomycota</taxon>
        <taxon>Pezizomycotina</taxon>
        <taxon>Sordariomycetes</taxon>
        <taxon>Hypocreomycetidae</taxon>
        <taxon>Hypocreales</taxon>
        <taxon>Nectriaceae</taxon>
        <taxon>Thelonectria</taxon>
    </lineage>
</organism>
<reference evidence="1 2" key="1">
    <citation type="journal article" date="2021" name="Nat. Commun.">
        <title>Genetic determinants of endophytism in the Arabidopsis root mycobiome.</title>
        <authorList>
            <person name="Mesny F."/>
            <person name="Miyauchi S."/>
            <person name="Thiergart T."/>
            <person name="Pickel B."/>
            <person name="Atanasova L."/>
            <person name="Karlsson M."/>
            <person name="Huettel B."/>
            <person name="Barry K.W."/>
            <person name="Haridas S."/>
            <person name="Chen C."/>
            <person name="Bauer D."/>
            <person name="Andreopoulos W."/>
            <person name="Pangilinan J."/>
            <person name="LaButti K."/>
            <person name="Riley R."/>
            <person name="Lipzen A."/>
            <person name="Clum A."/>
            <person name="Drula E."/>
            <person name="Henrissat B."/>
            <person name="Kohler A."/>
            <person name="Grigoriev I.V."/>
            <person name="Martin F.M."/>
            <person name="Hacquard S."/>
        </authorList>
    </citation>
    <scope>NUCLEOTIDE SEQUENCE [LARGE SCALE GENOMIC DNA]</scope>
    <source>
        <strain evidence="1 2">MPI-CAGE-CH-0241</strain>
    </source>
</reference>
<evidence type="ECO:0000313" key="1">
    <source>
        <dbReference type="EMBL" id="KAH6874932.1"/>
    </source>
</evidence>
<gene>
    <name evidence="1" type="ORF">B0T10DRAFT_498162</name>
</gene>
<protein>
    <submittedName>
        <fullName evidence="1">Uncharacterized protein</fullName>
    </submittedName>
</protein>
<dbReference type="OrthoDB" id="10396747at2759"/>
<dbReference type="AlphaFoldDB" id="A0A9P9ALP7"/>
<dbReference type="EMBL" id="JAGPYM010000036">
    <property type="protein sequence ID" value="KAH6874932.1"/>
    <property type="molecule type" value="Genomic_DNA"/>
</dbReference>
<evidence type="ECO:0000313" key="2">
    <source>
        <dbReference type="Proteomes" id="UP000777438"/>
    </source>
</evidence>
<comment type="caution">
    <text evidence="1">The sequence shown here is derived from an EMBL/GenBank/DDBJ whole genome shotgun (WGS) entry which is preliminary data.</text>
</comment>
<accession>A0A9P9ALP7</accession>